<keyword evidence="1" id="KW-0472">Membrane</keyword>
<keyword evidence="1" id="KW-0812">Transmembrane</keyword>
<evidence type="ECO:0000313" key="4">
    <source>
        <dbReference type="Proteomes" id="UP000016930"/>
    </source>
</evidence>
<organism evidence="3 4">
    <name type="scientific">Ceriporiopsis subvermispora (strain B)</name>
    <name type="common">White-rot fungus</name>
    <name type="synonym">Gelatoporia subvermispora</name>
    <dbReference type="NCBI Taxonomy" id="914234"/>
    <lineage>
        <taxon>Eukaryota</taxon>
        <taxon>Fungi</taxon>
        <taxon>Dikarya</taxon>
        <taxon>Basidiomycota</taxon>
        <taxon>Agaricomycotina</taxon>
        <taxon>Agaricomycetes</taxon>
        <taxon>Polyporales</taxon>
        <taxon>Gelatoporiaceae</taxon>
        <taxon>Gelatoporia</taxon>
    </lineage>
</organism>
<feature type="transmembrane region" description="Helical" evidence="1">
    <location>
        <begin position="173"/>
        <end position="191"/>
    </location>
</feature>
<evidence type="ECO:0000259" key="2">
    <source>
        <dbReference type="Pfam" id="PF20151"/>
    </source>
</evidence>
<dbReference type="AlphaFoldDB" id="M2QMX4"/>
<feature type="domain" description="DUF6533" evidence="2">
    <location>
        <begin position="24"/>
        <end position="67"/>
    </location>
</feature>
<dbReference type="EMBL" id="KB445806">
    <property type="protein sequence ID" value="EMD33510.1"/>
    <property type="molecule type" value="Genomic_DNA"/>
</dbReference>
<dbReference type="Pfam" id="PF20151">
    <property type="entry name" value="DUF6533"/>
    <property type="match status" value="1"/>
</dbReference>
<protein>
    <recommendedName>
        <fullName evidence="2">DUF6533 domain-containing protein</fullName>
    </recommendedName>
</protein>
<evidence type="ECO:0000313" key="3">
    <source>
        <dbReference type="EMBL" id="EMD33510.1"/>
    </source>
</evidence>
<accession>M2QMX4</accession>
<keyword evidence="1" id="KW-1133">Transmembrane helix</keyword>
<sequence>MSVDGLDRADIIELLKDDQNGTSCTFAGCSLIIYENILTMSREVELIRRRGWTSATILLVVNRFVTIGFATCSIFEVFKWTTAARFDGFQHASSRGSLTSLSRCEVVEIFSSVFQLMYFVIWAAFSSLRVYAVTHRSWKPALLTLLLGLVPFATNIVGIIAQTQKPGETPTCSIASDFVVLITTLMNTYTIKRDADRANIKAPIATLLFRDGTLYFLCFLLLNIMHVILYATNTFTTALVLLLPLMSIVISRFLLNLHDAHQSLSRNTTTDTMQLSFVDPSSLPEFLVSMGAPLQHSWPFDAPPHMLSGDSVAVELHAKDGRDGHEGVRQWDVEEGSIGPGISEAVSCSAGSSTAVEDIVEELRA</sequence>
<evidence type="ECO:0000256" key="1">
    <source>
        <dbReference type="SAM" id="Phobius"/>
    </source>
</evidence>
<dbReference type="HOGENOM" id="CLU_053360_1_0_1"/>
<feature type="transmembrane region" description="Helical" evidence="1">
    <location>
        <begin position="237"/>
        <end position="255"/>
    </location>
</feature>
<gene>
    <name evidence="3" type="ORF">CERSUDRAFT_98613</name>
</gene>
<name>M2QMX4_CERS8</name>
<feature type="transmembrane region" description="Helical" evidence="1">
    <location>
        <begin position="212"/>
        <end position="231"/>
    </location>
</feature>
<dbReference type="OrthoDB" id="2749098at2759"/>
<dbReference type="STRING" id="914234.M2QMX4"/>
<keyword evidence="4" id="KW-1185">Reference proteome</keyword>
<feature type="transmembrane region" description="Helical" evidence="1">
    <location>
        <begin position="57"/>
        <end position="78"/>
    </location>
</feature>
<feature type="transmembrane region" description="Helical" evidence="1">
    <location>
        <begin position="109"/>
        <end position="128"/>
    </location>
</feature>
<dbReference type="Proteomes" id="UP000016930">
    <property type="component" value="Unassembled WGS sequence"/>
</dbReference>
<feature type="transmembrane region" description="Helical" evidence="1">
    <location>
        <begin position="140"/>
        <end position="161"/>
    </location>
</feature>
<reference evidence="3 4" key="1">
    <citation type="journal article" date="2012" name="Proc. Natl. Acad. Sci. U.S.A.">
        <title>Comparative genomics of Ceriporiopsis subvermispora and Phanerochaete chrysosporium provide insight into selective ligninolysis.</title>
        <authorList>
            <person name="Fernandez-Fueyo E."/>
            <person name="Ruiz-Duenas F.J."/>
            <person name="Ferreira P."/>
            <person name="Floudas D."/>
            <person name="Hibbett D.S."/>
            <person name="Canessa P."/>
            <person name="Larrondo L.F."/>
            <person name="James T.Y."/>
            <person name="Seelenfreund D."/>
            <person name="Lobos S."/>
            <person name="Polanco R."/>
            <person name="Tello M."/>
            <person name="Honda Y."/>
            <person name="Watanabe T."/>
            <person name="Watanabe T."/>
            <person name="Ryu J.S."/>
            <person name="Kubicek C.P."/>
            <person name="Schmoll M."/>
            <person name="Gaskell J."/>
            <person name="Hammel K.E."/>
            <person name="St John F.J."/>
            <person name="Vanden Wymelenberg A."/>
            <person name="Sabat G."/>
            <person name="Splinter BonDurant S."/>
            <person name="Syed K."/>
            <person name="Yadav J.S."/>
            <person name="Doddapaneni H."/>
            <person name="Subramanian V."/>
            <person name="Lavin J.L."/>
            <person name="Oguiza J.A."/>
            <person name="Perez G."/>
            <person name="Pisabarro A.G."/>
            <person name="Ramirez L."/>
            <person name="Santoyo F."/>
            <person name="Master E."/>
            <person name="Coutinho P.M."/>
            <person name="Henrissat B."/>
            <person name="Lombard V."/>
            <person name="Magnuson J.K."/>
            <person name="Kuees U."/>
            <person name="Hori C."/>
            <person name="Igarashi K."/>
            <person name="Samejima M."/>
            <person name="Held B.W."/>
            <person name="Barry K.W."/>
            <person name="LaButti K.M."/>
            <person name="Lapidus A."/>
            <person name="Lindquist E.A."/>
            <person name="Lucas S.M."/>
            <person name="Riley R."/>
            <person name="Salamov A.A."/>
            <person name="Hoffmeister D."/>
            <person name="Schwenk D."/>
            <person name="Hadar Y."/>
            <person name="Yarden O."/>
            <person name="de Vries R.P."/>
            <person name="Wiebenga A."/>
            <person name="Stenlid J."/>
            <person name="Eastwood D."/>
            <person name="Grigoriev I.V."/>
            <person name="Berka R.M."/>
            <person name="Blanchette R.A."/>
            <person name="Kersten P."/>
            <person name="Martinez A.T."/>
            <person name="Vicuna R."/>
            <person name="Cullen D."/>
        </authorList>
    </citation>
    <scope>NUCLEOTIDE SEQUENCE [LARGE SCALE GENOMIC DNA]</scope>
    <source>
        <strain evidence="3 4">B</strain>
    </source>
</reference>
<dbReference type="InterPro" id="IPR045340">
    <property type="entry name" value="DUF6533"/>
</dbReference>
<proteinExistence type="predicted"/>